<dbReference type="Proteomes" id="UP000729402">
    <property type="component" value="Unassembled WGS sequence"/>
</dbReference>
<dbReference type="AlphaFoldDB" id="A0A8J5S7E8"/>
<organism evidence="2 3">
    <name type="scientific">Zizania palustris</name>
    <name type="common">Northern wild rice</name>
    <dbReference type="NCBI Taxonomy" id="103762"/>
    <lineage>
        <taxon>Eukaryota</taxon>
        <taxon>Viridiplantae</taxon>
        <taxon>Streptophyta</taxon>
        <taxon>Embryophyta</taxon>
        <taxon>Tracheophyta</taxon>
        <taxon>Spermatophyta</taxon>
        <taxon>Magnoliopsida</taxon>
        <taxon>Liliopsida</taxon>
        <taxon>Poales</taxon>
        <taxon>Poaceae</taxon>
        <taxon>BOP clade</taxon>
        <taxon>Oryzoideae</taxon>
        <taxon>Oryzeae</taxon>
        <taxon>Zizaniinae</taxon>
        <taxon>Zizania</taxon>
    </lineage>
</organism>
<protein>
    <submittedName>
        <fullName evidence="2">Uncharacterized protein</fullName>
    </submittedName>
</protein>
<keyword evidence="3" id="KW-1185">Reference proteome</keyword>
<gene>
    <name evidence="2" type="ORF">GUJ93_ZPchr0006g41626</name>
</gene>
<name>A0A8J5S7E8_ZIZPA</name>
<proteinExistence type="predicted"/>
<sequence length="99" mass="10987">MIALMGGVWGGEEAWAGAGARCRGLGGHQCGSEATCKVPVLWQGGRKPGERVQASGRRRAGTCWWRVAEGADEGHRQVREWEWRPEGEETRKREDAIDR</sequence>
<evidence type="ECO:0000313" key="2">
    <source>
        <dbReference type="EMBL" id="KAG8069740.1"/>
    </source>
</evidence>
<evidence type="ECO:0000256" key="1">
    <source>
        <dbReference type="SAM" id="MobiDB-lite"/>
    </source>
</evidence>
<reference evidence="2" key="2">
    <citation type="submission" date="2021-02" db="EMBL/GenBank/DDBJ databases">
        <authorList>
            <person name="Kimball J.A."/>
            <person name="Haas M.W."/>
            <person name="Macchietto M."/>
            <person name="Kono T."/>
            <person name="Duquette J."/>
            <person name="Shao M."/>
        </authorList>
    </citation>
    <scope>NUCLEOTIDE SEQUENCE</scope>
    <source>
        <tissue evidence="2">Fresh leaf tissue</tissue>
    </source>
</reference>
<comment type="caution">
    <text evidence="2">The sequence shown here is derived from an EMBL/GenBank/DDBJ whole genome shotgun (WGS) entry which is preliminary data.</text>
</comment>
<feature type="region of interest" description="Disordered" evidence="1">
    <location>
        <begin position="72"/>
        <end position="99"/>
    </location>
</feature>
<reference evidence="2" key="1">
    <citation type="journal article" date="2021" name="bioRxiv">
        <title>Whole Genome Assembly and Annotation of Northern Wild Rice, Zizania palustris L., Supports a Whole Genome Duplication in the Zizania Genus.</title>
        <authorList>
            <person name="Haas M."/>
            <person name="Kono T."/>
            <person name="Macchietto M."/>
            <person name="Millas R."/>
            <person name="McGilp L."/>
            <person name="Shao M."/>
            <person name="Duquette J."/>
            <person name="Hirsch C.N."/>
            <person name="Kimball J."/>
        </authorList>
    </citation>
    <scope>NUCLEOTIDE SEQUENCE</scope>
    <source>
        <tissue evidence="2">Fresh leaf tissue</tissue>
    </source>
</reference>
<evidence type="ECO:0000313" key="3">
    <source>
        <dbReference type="Proteomes" id="UP000729402"/>
    </source>
</evidence>
<dbReference type="EMBL" id="JAAALK010000283">
    <property type="protein sequence ID" value="KAG8069740.1"/>
    <property type="molecule type" value="Genomic_DNA"/>
</dbReference>
<accession>A0A8J5S7E8</accession>